<evidence type="ECO:0000313" key="3">
    <source>
        <dbReference type="Proteomes" id="UP000468591"/>
    </source>
</evidence>
<gene>
    <name evidence="2" type="ORF">GV827_08470</name>
</gene>
<dbReference type="RefSeq" id="WP_164353358.1">
    <property type="nucleotide sequence ID" value="NZ_JAABNT010000004.1"/>
</dbReference>
<evidence type="ECO:0000313" key="2">
    <source>
        <dbReference type="EMBL" id="NEK22433.1"/>
    </source>
</evidence>
<evidence type="ECO:0008006" key="4">
    <source>
        <dbReference type="Google" id="ProtNLM"/>
    </source>
</evidence>
<dbReference type="AlphaFoldDB" id="A0A6P0CD77"/>
<protein>
    <recommendedName>
        <fullName evidence="4">SnoaL-like domain-containing protein</fullName>
    </recommendedName>
</protein>
<keyword evidence="3" id="KW-1185">Reference proteome</keyword>
<accession>A0A6P0CD77</accession>
<feature type="compositionally biased region" description="Basic and acidic residues" evidence="1">
    <location>
        <begin position="151"/>
        <end position="160"/>
    </location>
</feature>
<name>A0A6P0CD77_9RHOB</name>
<feature type="region of interest" description="Disordered" evidence="1">
    <location>
        <begin position="139"/>
        <end position="160"/>
    </location>
</feature>
<comment type="caution">
    <text evidence="2">The sequence shown here is derived from an EMBL/GenBank/DDBJ whole genome shotgun (WGS) entry which is preliminary data.</text>
</comment>
<evidence type="ECO:0000256" key="1">
    <source>
        <dbReference type="SAM" id="MobiDB-lite"/>
    </source>
</evidence>
<reference evidence="2 3" key="1">
    <citation type="submission" date="2020-01" db="EMBL/GenBank/DDBJ databases">
        <title>Sulfitobacter sediminilitoris sp. nov., isolated from a tidal flat.</title>
        <authorList>
            <person name="Park S."/>
            <person name="Yoon J.-H."/>
        </authorList>
    </citation>
    <scope>NUCLEOTIDE SEQUENCE [LARGE SCALE GENOMIC DNA]</scope>
    <source>
        <strain evidence="2 3">JBTF-M27</strain>
    </source>
</reference>
<dbReference type="Proteomes" id="UP000468591">
    <property type="component" value="Unassembled WGS sequence"/>
</dbReference>
<dbReference type="EMBL" id="JAABNT010000004">
    <property type="protein sequence ID" value="NEK22433.1"/>
    <property type="molecule type" value="Genomic_DNA"/>
</dbReference>
<sequence>MTSDVSSNAQAKDFYQDLLDRLSSAYEADDFDAYAQMIRVPHEASSYGPKVQVNTMGELRVLFDSIRWHFAKTGVTDYVRTCISAEFLSATEIVGTHETRMLAGTQVVETPYPVKSYLQLIDGNWWVCKSDNAVQPDNGFGRVLSQNARGTDGRSDPDPN</sequence>
<organism evidence="2 3">
    <name type="scientific">Sulfitobacter sediminilitoris</name>
    <dbReference type="NCBI Taxonomy" id="2698830"/>
    <lineage>
        <taxon>Bacteria</taxon>
        <taxon>Pseudomonadati</taxon>
        <taxon>Pseudomonadota</taxon>
        <taxon>Alphaproteobacteria</taxon>
        <taxon>Rhodobacterales</taxon>
        <taxon>Roseobacteraceae</taxon>
        <taxon>Sulfitobacter</taxon>
    </lineage>
</organism>
<proteinExistence type="predicted"/>